<dbReference type="Pfam" id="PF02104">
    <property type="entry name" value="SURF1"/>
    <property type="match status" value="1"/>
</dbReference>
<dbReference type="PANTHER" id="PTHR23427:SF2">
    <property type="entry name" value="SURFEIT LOCUS PROTEIN 1"/>
    <property type="match status" value="1"/>
</dbReference>
<name>A0A1I5FGG4_9PROT</name>
<organism evidence="7 8">
    <name type="scientific">Nitrosospira briensis</name>
    <dbReference type="NCBI Taxonomy" id="35799"/>
    <lineage>
        <taxon>Bacteria</taxon>
        <taxon>Pseudomonadati</taxon>
        <taxon>Pseudomonadota</taxon>
        <taxon>Betaproteobacteria</taxon>
        <taxon>Nitrosomonadales</taxon>
        <taxon>Nitrosomonadaceae</taxon>
        <taxon>Nitrosospira</taxon>
    </lineage>
</organism>
<dbReference type="InterPro" id="IPR002994">
    <property type="entry name" value="Surf1/Shy1"/>
</dbReference>
<keyword evidence="8" id="KW-1185">Reference proteome</keyword>
<comment type="similarity">
    <text evidence="2 6">Belongs to the SURF1 family.</text>
</comment>
<accession>A0A1I5FGG4</accession>
<keyword evidence="4 6" id="KW-1133">Transmembrane helix</keyword>
<evidence type="ECO:0000256" key="6">
    <source>
        <dbReference type="RuleBase" id="RU363076"/>
    </source>
</evidence>
<keyword evidence="5 6" id="KW-0472">Membrane</keyword>
<dbReference type="RefSeq" id="WP_074798787.1">
    <property type="nucleotide sequence ID" value="NZ_FOVJ01000013.1"/>
</dbReference>
<dbReference type="InterPro" id="IPR045214">
    <property type="entry name" value="Surf1/Surf4"/>
</dbReference>
<dbReference type="GO" id="GO:0005886">
    <property type="term" value="C:plasma membrane"/>
    <property type="evidence" value="ECO:0007669"/>
    <property type="project" value="UniProtKB-SubCell"/>
</dbReference>
<evidence type="ECO:0000256" key="1">
    <source>
        <dbReference type="ARBA" id="ARBA00004370"/>
    </source>
</evidence>
<evidence type="ECO:0000256" key="5">
    <source>
        <dbReference type="ARBA" id="ARBA00023136"/>
    </source>
</evidence>
<evidence type="ECO:0000256" key="3">
    <source>
        <dbReference type="ARBA" id="ARBA00022692"/>
    </source>
</evidence>
<reference evidence="8" key="1">
    <citation type="submission" date="2016-10" db="EMBL/GenBank/DDBJ databases">
        <authorList>
            <person name="Varghese N."/>
        </authorList>
    </citation>
    <scope>NUCLEOTIDE SEQUENCE [LARGE SCALE GENOMIC DNA]</scope>
    <source>
        <strain evidence="8">Nsp8</strain>
    </source>
</reference>
<evidence type="ECO:0000256" key="2">
    <source>
        <dbReference type="ARBA" id="ARBA00007165"/>
    </source>
</evidence>
<dbReference type="Proteomes" id="UP000183107">
    <property type="component" value="Unassembled WGS sequence"/>
</dbReference>
<feature type="transmembrane region" description="Helical" evidence="6">
    <location>
        <begin position="210"/>
        <end position="230"/>
    </location>
</feature>
<evidence type="ECO:0000256" key="4">
    <source>
        <dbReference type="ARBA" id="ARBA00022989"/>
    </source>
</evidence>
<dbReference type="PROSITE" id="PS50895">
    <property type="entry name" value="SURF1"/>
    <property type="match status" value="1"/>
</dbReference>
<protein>
    <recommendedName>
        <fullName evidence="6">SURF1-like protein</fullName>
    </recommendedName>
</protein>
<dbReference type="PANTHER" id="PTHR23427">
    <property type="entry name" value="SURFEIT LOCUS PROTEIN"/>
    <property type="match status" value="1"/>
</dbReference>
<dbReference type="STRING" id="1266925.GCA_000619905_01497"/>
<dbReference type="AlphaFoldDB" id="A0A1I5FGG4"/>
<keyword evidence="3 6" id="KW-0812">Transmembrane</keyword>
<dbReference type="EMBL" id="FOVJ01000013">
    <property type="protein sequence ID" value="SFO22391.1"/>
    <property type="molecule type" value="Genomic_DNA"/>
</dbReference>
<proteinExistence type="inferred from homology"/>
<evidence type="ECO:0000313" key="7">
    <source>
        <dbReference type="EMBL" id="SFO22391.1"/>
    </source>
</evidence>
<evidence type="ECO:0000313" key="8">
    <source>
        <dbReference type="Proteomes" id="UP000183107"/>
    </source>
</evidence>
<feature type="transmembrane region" description="Helical" evidence="6">
    <location>
        <begin position="12"/>
        <end position="33"/>
    </location>
</feature>
<sequence length="240" mass="27057">MTILGWRFTPRLWSTIGAAIVITIMLQLGNWQLSRAQEKESRQEQLDTRAREPAVALPVVPVRLEDFQYRQVEARGKYVPEHTIYLDNKIHKGLAGYHVVTPLRIGTSSMHVLVNRGWVVADRDRSKLPDIPTPHGQVVISGIATTAIQKTLELSGELVSGQVWENLDLERYRSASGLALQPVMILQTDDVKDGLVRQWARPDSGSGKNLGYAFQWFAMALAVLIIYLVLSVKREYSQQK</sequence>
<comment type="subcellular location">
    <subcellularLocation>
        <location evidence="6">Cell membrane</location>
        <topology evidence="6">Multi-pass membrane protein</topology>
    </subcellularLocation>
    <subcellularLocation>
        <location evidence="1">Membrane</location>
    </subcellularLocation>
</comment>
<gene>
    <name evidence="7" type="ORF">SAMN05216386_2986</name>
</gene>
<dbReference type="CDD" id="cd06662">
    <property type="entry name" value="SURF1"/>
    <property type="match status" value="1"/>
</dbReference>
<keyword evidence="6" id="KW-1003">Cell membrane</keyword>